<dbReference type="AlphaFoldDB" id="A0A5B0PYM7"/>
<organism evidence="1 2">
    <name type="scientific">Puccinia graminis f. sp. tritici</name>
    <dbReference type="NCBI Taxonomy" id="56615"/>
    <lineage>
        <taxon>Eukaryota</taxon>
        <taxon>Fungi</taxon>
        <taxon>Dikarya</taxon>
        <taxon>Basidiomycota</taxon>
        <taxon>Pucciniomycotina</taxon>
        <taxon>Pucciniomycetes</taxon>
        <taxon>Pucciniales</taxon>
        <taxon>Pucciniaceae</taxon>
        <taxon>Puccinia</taxon>
    </lineage>
</organism>
<dbReference type="Proteomes" id="UP000324748">
    <property type="component" value="Unassembled WGS sequence"/>
</dbReference>
<comment type="caution">
    <text evidence="1">The sequence shown here is derived from an EMBL/GenBank/DDBJ whole genome shotgun (WGS) entry which is preliminary data.</text>
</comment>
<gene>
    <name evidence="1" type="ORF">PGT21_022710</name>
</gene>
<keyword evidence="2" id="KW-1185">Reference proteome</keyword>
<accession>A0A5B0PYM7</accession>
<protein>
    <submittedName>
        <fullName evidence="1">Uncharacterized protein</fullName>
    </submittedName>
</protein>
<dbReference type="EMBL" id="VSWC01000040">
    <property type="protein sequence ID" value="KAA1105869.1"/>
    <property type="molecule type" value="Genomic_DNA"/>
</dbReference>
<evidence type="ECO:0000313" key="2">
    <source>
        <dbReference type="Proteomes" id="UP000324748"/>
    </source>
</evidence>
<sequence>MKATCSGSIPLSILPAYLSMPHTFIDPPDKVPSGWYAETGSVPSLNLPRVGLVSNVRFCTVRF</sequence>
<name>A0A5B0PYM7_PUCGR</name>
<reference evidence="1 2" key="1">
    <citation type="submission" date="2019-05" db="EMBL/GenBank/DDBJ databases">
        <title>Emergence of the Ug99 lineage of the wheat stem rust pathogen through somatic hybridization.</title>
        <authorList>
            <person name="Li F."/>
            <person name="Upadhyaya N.M."/>
            <person name="Sperschneider J."/>
            <person name="Matny O."/>
            <person name="Nguyen-Phuc H."/>
            <person name="Mago R."/>
            <person name="Raley C."/>
            <person name="Miller M.E."/>
            <person name="Silverstein K.A.T."/>
            <person name="Henningsen E."/>
            <person name="Hirsch C.D."/>
            <person name="Visser B."/>
            <person name="Pretorius Z.A."/>
            <person name="Steffenson B.J."/>
            <person name="Schwessinger B."/>
            <person name="Dodds P.N."/>
            <person name="Figueroa M."/>
        </authorList>
    </citation>
    <scope>NUCLEOTIDE SEQUENCE [LARGE SCALE GENOMIC DNA]</scope>
    <source>
        <strain evidence="1">21-0</strain>
    </source>
</reference>
<evidence type="ECO:0000313" key="1">
    <source>
        <dbReference type="EMBL" id="KAA1105869.1"/>
    </source>
</evidence>
<proteinExistence type="predicted"/>